<dbReference type="GO" id="GO:0005525">
    <property type="term" value="F:GTP binding"/>
    <property type="evidence" value="ECO:0007669"/>
    <property type="project" value="UniProtKB-KW"/>
</dbReference>
<dbReference type="InterPro" id="IPR005225">
    <property type="entry name" value="Small_GTP-bd"/>
</dbReference>
<dbReference type="PRINTS" id="PR00449">
    <property type="entry name" value="RASTRNSFRMNG"/>
</dbReference>
<evidence type="ECO:0000313" key="9">
    <source>
        <dbReference type="EMBL" id="RHW66998.1"/>
    </source>
</evidence>
<dbReference type="SUPFAM" id="SSF52540">
    <property type="entry name" value="P-loop containing nucleoside triphosphate hydrolases"/>
    <property type="match status" value="1"/>
</dbReference>
<reference evidence="9 10" key="1">
    <citation type="submission" date="2018-09" db="EMBL/GenBank/DDBJ databases">
        <title>whole genome sequence of T. equiperdum IVM-t1 strain.</title>
        <authorList>
            <person name="Suganuma K."/>
        </authorList>
    </citation>
    <scope>NUCLEOTIDE SEQUENCE [LARGE SCALE GENOMIC DNA]</scope>
    <source>
        <strain evidence="9 10">IVM-t1</strain>
    </source>
</reference>
<dbReference type="SMART" id="SM00175">
    <property type="entry name" value="RAB"/>
    <property type="match status" value="1"/>
</dbReference>
<evidence type="ECO:0000259" key="8">
    <source>
        <dbReference type="PROSITE" id="PS50089"/>
    </source>
</evidence>
<dbReference type="PROSITE" id="PS51419">
    <property type="entry name" value="RAB"/>
    <property type="match status" value="1"/>
</dbReference>
<keyword evidence="3 6" id="KW-0863">Zinc-finger</keyword>
<accession>A0A3L6KSU5</accession>
<dbReference type="GO" id="GO:0003924">
    <property type="term" value="F:GTPase activity"/>
    <property type="evidence" value="ECO:0007669"/>
    <property type="project" value="InterPro"/>
</dbReference>
<dbReference type="InterPro" id="IPR027417">
    <property type="entry name" value="P-loop_NTPase"/>
</dbReference>
<feature type="domain" description="RING-type" evidence="8">
    <location>
        <begin position="11"/>
        <end position="46"/>
    </location>
</feature>
<dbReference type="Pfam" id="PF13445">
    <property type="entry name" value="zf-RING_UBOX"/>
    <property type="match status" value="1"/>
</dbReference>
<name>A0A3L6KSU5_9TRYP</name>
<protein>
    <submittedName>
        <fullName evidence="9">Rab1 (Small gtp-binding protein)</fullName>
    </submittedName>
</protein>
<evidence type="ECO:0000256" key="3">
    <source>
        <dbReference type="ARBA" id="ARBA00022771"/>
    </source>
</evidence>
<keyword evidence="4" id="KW-0862">Zinc</keyword>
<dbReference type="SMART" id="SM00174">
    <property type="entry name" value="RHO"/>
    <property type="match status" value="1"/>
</dbReference>
<dbReference type="PROSITE" id="PS00518">
    <property type="entry name" value="ZF_RING_1"/>
    <property type="match status" value="1"/>
</dbReference>
<dbReference type="PROSITE" id="PS50089">
    <property type="entry name" value="ZF_RING_2"/>
    <property type="match status" value="1"/>
</dbReference>
<evidence type="ECO:0000256" key="2">
    <source>
        <dbReference type="ARBA" id="ARBA00022741"/>
    </source>
</evidence>
<sequence>MAAPASDVVACAICLEQWSDPVELLPCTHIFCRGCVSTATACPICRAEVTGLRTANRYLVDASMSLVKMKERDEKAREEAEKLLNEVIEQSQGKMYKPTAAAGVGVNTQPHNRRMRVETLRSMPDYIFKIILVGDSYVGKTRFLKNLVGAIGFGDQCVTTLSVDVVNHYVIVDGKTVQVLMYDTCGQERFRAMTAQFYRDAHGAIMVYDTTQIGSFDNIEVWFSQLNSFGCENTSKILVGNKCDLPERRAVEIGRARALADKLGVPFIETSAMTGAGVAVAVEVLVRMIMRQQPVPLASQWAGSKSGHRNTVSLERPRRENGNGRGFERSQRNDNCCCQ</sequence>
<dbReference type="NCBIfam" id="TIGR00231">
    <property type="entry name" value="small_GTP"/>
    <property type="match status" value="1"/>
</dbReference>
<evidence type="ECO:0000313" key="10">
    <source>
        <dbReference type="Proteomes" id="UP000266743"/>
    </source>
</evidence>
<dbReference type="SMART" id="SM00184">
    <property type="entry name" value="RING"/>
    <property type="match status" value="1"/>
</dbReference>
<organism evidence="9 10">
    <name type="scientific">Trypanosoma brucei equiperdum</name>
    <dbReference type="NCBI Taxonomy" id="630700"/>
    <lineage>
        <taxon>Eukaryota</taxon>
        <taxon>Discoba</taxon>
        <taxon>Euglenozoa</taxon>
        <taxon>Kinetoplastea</taxon>
        <taxon>Metakinetoplastina</taxon>
        <taxon>Trypanosomatida</taxon>
        <taxon>Trypanosomatidae</taxon>
        <taxon>Trypanosoma</taxon>
    </lineage>
</organism>
<dbReference type="InterPro" id="IPR017907">
    <property type="entry name" value="Znf_RING_CS"/>
</dbReference>
<dbReference type="SMART" id="SM00176">
    <property type="entry name" value="RAN"/>
    <property type="match status" value="1"/>
</dbReference>
<keyword evidence="5" id="KW-0342">GTP-binding</keyword>
<dbReference type="PANTHER" id="PTHR47977">
    <property type="entry name" value="RAS-RELATED PROTEIN RAB"/>
    <property type="match status" value="1"/>
</dbReference>
<dbReference type="Gene3D" id="3.40.50.300">
    <property type="entry name" value="P-loop containing nucleotide triphosphate hydrolases"/>
    <property type="match status" value="1"/>
</dbReference>
<dbReference type="SUPFAM" id="SSF57850">
    <property type="entry name" value="RING/U-box"/>
    <property type="match status" value="1"/>
</dbReference>
<dbReference type="Pfam" id="PF00071">
    <property type="entry name" value="Ras"/>
    <property type="match status" value="1"/>
</dbReference>
<dbReference type="InterPro" id="IPR027370">
    <property type="entry name" value="Znf-RING_euk"/>
</dbReference>
<evidence type="ECO:0000256" key="5">
    <source>
        <dbReference type="ARBA" id="ARBA00023134"/>
    </source>
</evidence>
<comment type="caution">
    <text evidence="9">The sequence shown here is derived from an EMBL/GenBank/DDBJ whole genome shotgun (WGS) entry which is preliminary data.</text>
</comment>
<proteinExistence type="predicted"/>
<keyword evidence="1" id="KW-0479">Metal-binding</keyword>
<dbReference type="CDD" id="cd00154">
    <property type="entry name" value="Rab"/>
    <property type="match status" value="1"/>
</dbReference>
<dbReference type="InterPro" id="IPR001841">
    <property type="entry name" value="Znf_RING"/>
</dbReference>
<feature type="compositionally biased region" description="Basic and acidic residues" evidence="7">
    <location>
        <begin position="315"/>
        <end position="332"/>
    </location>
</feature>
<dbReference type="InterPro" id="IPR013083">
    <property type="entry name" value="Znf_RING/FYVE/PHD"/>
</dbReference>
<dbReference type="AlphaFoldDB" id="A0A3L6KSU5"/>
<dbReference type="InterPro" id="IPR050227">
    <property type="entry name" value="Rab"/>
</dbReference>
<evidence type="ECO:0000256" key="7">
    <source>
        <dbReference type="SAM" id="MobiDB-lite"/>
    </source>
</evidence>
<gene>
    <name evidence="9" type="primary">RAB1B</name>
    <name evidence="9" type="ORF">DPX39_000062700</name>
</gene>
<evidence type="ECO:0000256" key="6">
    <source>
        <dbReference type="PROSITE-ProRule" id="PRU00175"/>
    </source>
</evidence>
<dbReference type="GO" id="GO:0008270">
    <property type="term" value="F:zinc ion binding"/>
    <property type="evidence" value="ECO:0007669"/>
    <property type="project" value="UniProtKB-KW"/>
</dbReference>
<dbReference type="InterPro" id="IPR001806">
    <property type="entry name" value="Small_GTPase"/>
</dbReference>
<dbReference type="SMART" id="SM00173">
    <property type="entry name" value="RAS"/>
    <property type="match status" value="1"/>
</dbReference>
<feature type="region of interest" description="Disordered" evidence="7">
    <location>
        <begin position="300"/>
        <end position="339"/>
    </location>
</feature>
<dbReference type="PROSITE" id="PS51421">
    <property type="entry name" value="RAS"/>
    <property type="match status" value="1"/>
</dbReference>
<keyword evidence="2" id="KW-0547">Nucleotide-binding</keyword>
<dbReference type="EMBL" id="QSBY01000016">
    <property type="protein sequence ID" value="RHW66998.1"/>
    <property type="molecule type" value="Genomic_DNA"/>
</dbReference>
<evidence type="ECO:0000256" key="4">
    <source>
        <dbReference type="ARBA" id="ARBA00022833"/>
    </source>
</evidence>
<dbReference type="FunFam" id="3.40.50.300:FF:004306">
    <property type="entry name" value="Small GTPase, putative"/>
    <property type="match status" value="1"/>
</dbReference>
<dbReference type="Gene3D" id="3.30.40.10">
    <property type="entry name" value="Zinc/RING finger domain, C3HC4 (zinc finger)"/>
    <property type="match status" value="1"/>
</dbReference>
<dbReference type="Proteomes" id="UP000266743">
    <property type="component" value="Unassembled WGS sequence"/>
</dbReference>
<evidence type="ECO:0000256" key="1">
    <source>
        <dbReference type="ARBA" id="ARBA00022723"/>
    </source>
</evidence>